<feature type="compositionally biased region" description="Low complexity" evidence="1">
    <location>
        <begin position="459"/>
        <end position="473"/>
    </location>
</feature>
<feature type="compositionally biased region" description="Pro residues" evidence="1">
    <location>
        <begin position="209"/>
        <end position="218"/>
    </location>
</feature>
<evidence type="ECO:0000313" key="2">
    <source>
        <dbReference type="EMBL" id="KND02454.1"/>
    </source>
</evidence>
<evidence type="ECO:0000256" key="1">
    <source>
        <dbReference type="SAM" id="MobiDB-lite"/>
    </source>
</evidence>
<dbReference type="RefSeq" id="XP_016610493.1">
    <property type="nucleotide sequence ID" value="XM_016751204.1"/>
</dbReference>
<feature type="compositionally biased region" description="Pro residues" evidence="1">
    <location>
        <begin position="518"/>
        <end position="527"/>
    </location>
</feature>
<accession>A0A0L0HNQ3</accession>
<gene>
    <name evidence="2" type="ORF">SPPG_02919</name>
</gene>
<dbReference type="OrthoDB" id="2163586at2759"/>
<feature type="compositionally biased region" description="Pro residues" evidence="1">
    <location>
        <begin position="404"/>
        <end position="421"/>
    </location>
</feature>
<feature type="region of interest" description="Disordered" evidence="1">
    <location>
        <begin position="398"/>
        <end position="532"/>
    </location>
</feature>
<keyword evidence="3" id="KW-1185">Reference proteome</keyword>
<reference evidence="2 3" key="1">
    <citation type="submission" date="2009-08" db="EMBL/GenBank/DDBJ databases">
        <title>The Genome Sequence of Spizellomyces punctatus strain DAOM BR117.</title>
        <authorList>
            <consortium name="The Broad Institute Genome Sequencing Platform"/>
            <person name="Russ C."/>
            <person name="Cuomo C."/>
            <person name="Shea T."/>
            <person name="Young S.K."/>
            <person name="Zeng Q."/>
            <person name="Koehrsen M."/>
            <person name="Haas B."/>
            <person name="Borodovsky M."/>
            <person name="Guigo R."/>
            <person name="Alvarado L."/>
            <person name="Berlin A."/>
            <person name="Bochicchio J."/>
            <person name="Borenstein D."/>
            <person name="Chapman S."/>
            <person name="Chen Z."/>
            <person name="Engels R."/>
            <person name="Freedman E."/>
            <person name="Gellesch M."/>
            <person name="Goldberg J."/>
            <person name="Griggs A."/>
            <person name="Gujja S."/>
            <person name="Heiman D."/>
            <person name="Hepburn T."/>
            <person name="Howarth C."/>
            <person name="Jen D."/>
            <person name="Larson L."/>
            <person name="Lewis B."/>
            <person name="Mehta T."/>
            <person name="Park D."/>
            <person name="Pearson M."/>
            <person name="Roberts A."/>
            <person name="Saif S."/>
            <person name="Shenoy N."/>
            <person name="Sisk P."/>
            <person name="Stolte C."/>
            <person name="Sykes S."/>
            <person name="Thomson T."/>
            <person name="Walk T."/>
            <person name="White J."/>
            <person name="Yandava C."/>
            <person name="Burger G."/>
            <person name="Gray M.W."/>
            <person name="Holland P.W.H."/>
            <person name="King N."/>
            <person name="Lang F.B.F."/>
            <person name="Roger A.J."/>
            <person name="Ruiz-Trillo I."/>
            <person name="Lander E."/>
            <person name="Nusbaum C."/>
        </authorList>
    </citation>
    <scope>NUCLEOTIDE SEQUENCE [LARGE SCALE GENOMIC DNA]</scope>
    <source>
        <strain evidence="2 3">DAOM BR117</strain>
    </source>
</reference>
<dbReference type="EMBL" id="KQ257453">
    <property type="protein sequence ID" value="KND02455.1"/>
    <property type="molecule type" value="Genomic_DNA"/>
</dbReference>
<organism evidence="2 3">
    <name type="scientific">Spizellomyces punctatus (strain DAOM BR117)</name>
    <dbReference type="NCBI Taxonomy" id="645134"/>
    <lineage>
        <taxon>Eukaryota</taxon>
        <taxon>Fungi</taxon>
        <taxon>Fungi incertae sedis</taxon>
        <taxon>Chytridiomycota</taxon>
        <taxon>Chytridiomycota incertae sedis</taxon>
        <taxon>Chytridiomycetes</taxon>
        <taxon>Spizellomycetales</taxon>
        <taxon>Spizellomycetaceae</taxon>
        <taxon>Spizellomyces</taxon>
    </lineage>
</organism>
<feature type="compositionally biased region" description="Polar residues" evidence="1">
    <location>
        <begin position="488"/>
        <end position="497"/>
    </location>
</feature>
<dbReference type="Proteomes" id="UP000053201">
    <property type="component" value="Unassembled WGS sequence"/>
</dbReference>
<dbReference type="VEuPathDB" id="FungiDB:SPPG_02919"/>
<evidence type="ECO:0000313" key="3">
    <source>
        <dbReference type="Proteomes" id="UP000053201"/>
    </source>
</evidence>
<dbReference type="GeneID" id="27686472"/>
<dbReference type="RefSeq" id="XP_016610494.1">
    <property type="nucleotide sequence ID" value="XM_016751205.1"/>
</dbReference>
<sequence>MDGLDPLAKDLHRFSAHTMTSTNRPMYQPLPLHSDPFLINRKRSFHASQEHELAHLTPLKRSSVQHLLSQSDPTVNIRTVQKVVGDDAPRSPLETLAAVATSLLSLAEGKPRDLPESIAREVPVAVPNKMATSPGEGAANAAEIGLHGHLPTTTTKPPNHRISNGSHRYFENRPFHLHDRETPFYPQSTRPIVDGRTPHPISTGLGPPLLTPPAAAPPAPQPIHVTPNRNADTHCIHTPSSNYSPGADQRRNCQYKSPDVIDLTHCDDLNAYHHAQRNNATYPPSAPRPVTSAPSQSLHWSSGRTPATPIRAPSKPLQPTGVSRTGEVGPQVGTRLAAYEASLHRYDTLYSRVKGDMHLRRQAPNVLISYMILEKEAVKKKHVLNGHMHPPNLVRVSQPAYYRQPPPPPEQQKPYPSPYQGPPYHDESAEWRHRKPDPRTLPPTHHFQPRPQPPPRPSNYPTYAPYTPTSTYSIQAQPSTRYPPAIQQPYQFSSPTYQRPLPDYPQPKRLKPSYDGYPPAPHHPPGPSGRYYPARGVCDWRA</sequence>
<dbReference type="AlphaFoldDB" id="A0A0L0HNQ3"/>
<proteinExistence type="predicted"/>
<dbReference type="EMBL" id="KQ257453">
    <property type="protein sequence ID" value="KND02454.1"/>
    <property type="molecule type" value="Genomic_DNA"/>
</dbReference>
<feature type="compositionally biased region" description="Polar residues" evidence="1">
    <location>
        <begin position="292"/>
        <end position="305"/>
    </location>
</feature>
<name>A0A0L0HNQ3_SPIPD</name>
<feature type="region of interest" description="Disordered" evidence="1">
    <location>
        <begin position="278"/>
        <end position="328"/>
    </location>
</feature>
<dbReference type="OMA" id="CHAKDKA"/>
<protein>
    <submittedName>
        <fullName evidence="2">Uncharacterized protein</fullName>
    </submittedName>
</protein>
<feature type="region of interest" description="Disordered" evidence="1">
    <location>
        <begin position="190"/>
        <end position="218"/>
    </location>
</feature>